<comment type="caution">
    <text evidence="6">Lacks conserved residue(s) required for the propagation of feature annotation.</text>
</comment>
<comment type="catalytic activity">
    <reaction evidence="5 6">
        <text>NAD(+) + ATP = ADP + NADP(+) + H(+)</text>
        <dbReference type="Rhea" id="RHEA:18629"/>
        <dbReference type="ChEBI" id="CHEBI:15378"/>
        <dbReference type="ChEBI" id="CHEBI:30616"/>
        <dbReference type="ChEBI" id="CHEBI:57540"/>
        <dbReference type="ChEBI" id="CHEBI:58349"/>
        <dbReference type="ChEBI" id="CHEBI:456216"/>
        <dbReference type="EC" id="2.7.1.23"/>
    </reaction>
</comment>
<dbReference type="EC" id="2.7.1.23" evidence="6"/>
<evidence type="ECO:0000256" key="1">
    <source>
        <dbReference type="ARBA" id="ARBA00022679"/>
    </source>
</evidence>
<dbReference type="InterPro" id="IPR017438">
    <property type="entry name" value="ATP-NAD_kinase_N"/>
</dbReference>
<reference evidence="7 8" key="1">
    <citation type="submission" date="2015-04" db="EMBL/GenBank/DDBJ databases">
        <title>Complete Sequence for the Genome of the Thioalkalivibrio versutus D301.</title>
        <authorList>
            <person name="Mu T."/>
            <person name="Zhou J."/>
            <person name="Xu X."/>
        </authorList>
    </citation>
    <scope>NUCLEOTIDE SEQUENCE [LARGE SCALE GENOMIC DNA]</scope>
    <source>
        <strain evidence="7 8">D301</strain>
    </source>
</reference>
<keyword evidence="4 6" id="KW-0520">NAD</keyword>
<evidence type="ECO:0000256" key="2">
    <source>
        <dbReference type="ARBA" id="ARBA00022777"/>
    </source>
</evidence>
<dbReference type="HAMAP" id="MF_00361">
    <property type="entry name" value="NAD_kinase"/>
    <property type="match status" value="1"/>
</dbReference>
<keyword evidence="6" id="KW-0547">Nucleotide-binding</keyword>
<protein>
    <recommendedName>
        <fullName evidence="6">NAD kinase</fullName>
        <ecNumber evidence="6">2.7.1.23</ecNumber>
    </recommendedName>
    <alternativeName>
        <fullName evidence="6">ATP-dependent NAD kinase</fullName>
    </alternativeName>
</protein>
<dbReference type="GO" id="GO:0051287">
    <property type="term" value="F:NAD binding"/>
    <property type="evidence" value="ECO:0007669"/>
    <property type="project" value="UniProtKB-ARBA"/>
</dbReference>
<dbReference type="Proteomes" id="UP000064201">
    <property type="component" value="Chromosome"/>
</dbReference>
<dbReference type="InterPro" id="IPR002504">
    <property type="entry name" value="NADK"/>
</dbReference>
<feature type="active site" description="Proton acceptor" evidence="6">
    <location>
        <position position="73"/>
    </location>
</feature>
<dbReference type="GO" id="GO:0046872">
    <property type="term" value="F:metal ion binding"/>
    <property type="evidence" value="ECO:0007669"/>
    <property type="project" value="UniProtKB-UniRule"/>
</dbReference>
<evidence type="ECO:0000256" key="6">
    <source>
        <dbReference type="HAMAP-Rule" id="MF_00361"/>
    </source>
</evidence>
<accession>A0A0G3G8S0</accession>
<proteinExistence type="inferred from homology"/>
<keyword evidence="8" id="KW-1185">Reference proteome</keyword>
<dbReference type="RefSeq" id="WP_018169154.1">
    <property type="nucleotide sequence ID" value="NZ_CP011367.1"/>
</dbReference>
<gene>
    <name evidence="6" type="primary">nadK</name>
    <name evidence="7" type="ORF">TVD_11650</name>
</gene>
<feature type="binding site" evidence="6">
    <location>
        <position position="248"/>
    </location>
    <ligand>
        <name>NAD(+)</name>
        <dbReference type="ChEBI" id="CHEBI:57540"/>
    </ligand>
</feature>
<feature type="binding site" evidence="6">
    <location>
        <begin position="73"/>
        <end position="74"/>
    </location>
    <ligand>
        <name>NAD(+)</name>
        <dbReference type="ChEBI" id="CHEBI:57540"/>
    </ligand>
</feature>
<dbReference type="KEGG" id="tvr:TVD_11650"/>
<comment type="similarity">
    <text evidence="6">Belongs to the NAD kinase family.</text>
</comment>
<feature type="binding site" evidence="6">
    <location>
        <position position="158"/>
    </location>
    <ligand>
        <name>NAD(+)</name>
        <dbReference type="ChEBI" id="CHEBI:57540"/>
    </ligand>
</feature>
<dbReference type="GO" id="GO:0019674">
    <property type="term" value="P:NAD+ metabolic process"/>
    <property type="evidence" value="ECO:0007669"/>
    <property type="project" value="InterPro"/>
</dbReference>
<dbReference type="GO" id="GO:0005737">
    <property type="term" value="C:cytoplasm"/>
    <property type="evidence" value="ECO:0007669"/>
    <property type="project" value="UniProtKB-SubCell"/>
</dbReference>
<dbReference type="PANTHER" id="PTHR20275">
    <property type="entry name" value="NAD KINASE"/>
    <property type="match status" value="1"/>
</dbReference>
<keyword evidence="3 6" id="KW-0521">NADP</keyword>
<keyword evidence="2 6" id="KW-0418">Kinase</keyword>
<feature type="binding site" evidence="6">
    <location>
        <begin position="147"/>
        <end position="148"/>
    </location>
    <ligand>
        <name>NAD(+)</name>
        <dbReference type="ChEBI" id="CHEBI:57540"/>
    </ligand>
</feature>
<dbReference type="Gene3D" id="2.60.200.30">
    <property type="entry name" value="Probable inorganic polyphosphate/atp-NAD kinase, domain 2"/>
    <property type="match status" value="1"/>
</dbReference>
<sequence length="292" mass="31511">MMPDFNKVGLVGKSSDSRTAPLVATLVGLLQERGRQVFMEQEIDGFERPDSVGLLPLDELAHAVDLLIVIGGDGTLLATARVTADADTPLLGINLGRLGFLVDVSPDTAPEELGEVLDGAFEREPRAMLEAELIRDGVTIHRGIALNDVVLHVLSVVRIIEFDTAIDGMDVGRLRADGLVIATPTGSTAYALSAGGPILTPQLDAMVLVPVCPHSLNHRPLVVSGRSTIEIRLSSGSRSPAQVALDGQENVDFAPGDLLRIHRREQALTLIHPREHHFLRVLRTKLRWGEQP</sequence>
<keyword evidence="1 6" id="KW-0808">Transferase</keyword>
<dbReference type="GO" id="GO:0003951">
    <property type="term" value="F:NAD+ kinase activity"/>
    <property type="evidence" value="ECO:0007669"/>
    <property type="project" value="UniProtKB-UniRule"/>
</dbReference>
<dbReference type="OrthoDB" id="9774737at2"/>
<dbReference type="Gene3D" id="3.40.50.10330">
    <property type="entry name" value="Probable inorganic polyphosphate/atp-NAD kinase, domain 1"/>
    <property type="match status" value="1"/>
</dbReference>
<comment type="cofactor">
    <cofactor evidence="6">
        <name>a divalent metal cation</name>
        <dbReference type="ChEBI" id="CHEBI:60240"/>
    </cofactor>
</comment>
<name>A0A0G3G8S0_9GAMM</name>
<feature type="binding site" evidence="6">
    <location>
        <begin position="188"/>
        <end position="193"/>
    </location>
    <ligand>
        <name>NAD(+)</name>
        <dbReference type="ChEBI" id="CHEBI:57540"/>
    </ligand>
</feature>
<evidence type="ECO:0000256" key="4">
    <source>
        <dbReference type="ARBA" id="ARBA00023027"/>
    </source>
</evidence>
<evidence type="ECO:0000256" key="3">
    <source>
        <dbReference type="ARBA" id="ARBA00022857"/>
    </source>
</evidence>
<dbReference type="Pfam" id="PF20143">
    <property type="entry name" value="NAD_kinase_C"/>
    <property type="match status" value="1"/>
</dbReference>
<organism evidence="7 8">
    <name type="scientific">Thioalkalivibrio versutus</name>
    <dbReference type="NCBI Taxonomy" id="106634"/>
    <lineage>
        <taxon>Bacteria</taxon>
        <taxon>Pseudomonadati</taxon>
        <taxon>Pseudomonadota</taxon>
        <taxon>Gammaproteobacteria</taxon>
        <taxon>Chromatiales</taxon>
        <taxon>Ectothiorhodospiraceae</taxon>
        <taxon>Thioalkalivibrio</taxon>
    </lineage>
</organism>
<dbReference type="STRING" id="106634.TVD_11650"/>
<dbReference type="GO" id="GO:0006741">
    <property type="term" value="P:NADP+ biosynthetic process"/>
    <property type="evidence" value="ECO:0007669"/>
    <property type="project" value="UniProtKB-UniRule"/>
</dbReference>
<dbReference type="InterPro" id="IPR017437">
    <property type="entry name" value="ATP-NAD_kinase_PpnK-typ_C"/>
</dbReference>
<dbReference type="PATRIC" id="fig|106634.4.peg.2379"/>
<comment type="subcellular location">
    <subcellularLocation>
        <location evidence="6">Cytoplasm</location>
    </subcellularLocation>
</comment>
<dbReference type="GO" id="GO:0005524">
    <property type="term" value="F:ATP binding"/>
    <property type="evidence" value="ECO:0007669"/>
    <property type="project" value="UniProtKB-KW"/>
</dbReference>
<dbReference type="Pfam" id="PF01513">
    <property type="entry name" value="NAD_kinase"/>
    <property type="match status" value="1"/>
</dbReference>
<dbReference type="AlphaFoldDB" id="A0A0G3G8S0"/>
<keyword evidence="6" id="KW-0963">Cytoplasm</keyword>
<evidence type="ECO:0000313" key="7">
    <source>
        <dbReference type="EMBL" id="AKJ95967.1"/>
    </source>
</evidence>
<feature type="binding site" evidence="6">
    <location>
        <position position="175"/>
    </location>
    <ligand>
        <name>NAD(+)</name>
        <dbReference type="ChEBI" id="CHEBI:57540"/>
    </ligand>
</feature>
<dbReference type="SUPFAM" id="SSF111331">
    <property type="entry name" value="NAD kinase/diacylglycerol kinase-like"/>
    <property type="match status" value="1"/>
</dbReference>
<keyword evidence="6" id="KW-0067">ATP-binding</keyword>
<dbReference type="NCBIfam" id="NF002306">
    <property type="entry name" value="PRK01231.1"/>
    <property type="match status" value="1"/>
</dbReference>
<dbReference type="InterPro" id="IPR016064">
    <property type="entry name" value="NAD/diacylglycerol_kinase_sf"/>
</dbReference>
<evidence type="ECO:0000313" key="8">
    <source>
        <dbReference type="Proteomes" id="UP000064201"/>
    </source>
</evidence>
<dbReference type="PANTHER" id="PTHR20275:SF0">
    <property type="entry name" value="NAD KINASE"/>
    <property type="match status" value="1"/>
</dbReference>
<comment type="function">
    <text evidence="6">Involved in the regulation of the intracellular balance of NAD and NADP, and is a key enzyme in the biosynthesis of NADP. Catalyzes specifically the phosphorylation on 2'-hydroxyl of the adenosine moiety of NAD to yield NADP.</text>
</comment>
<dbReference type="EMBL" id="CP011367">
    <property type="protein sequence ID" value="AKJ95967.1"/>
    <property type="molecule type" value="Genomic_DNA"/>
</dbReference>
<feature type="binding site" evidence="6">
    <location>
        <position position="177"/>
    </location>
    <ligand>
        <name>NAD(+)</name>
        <dbReference type="ChEBI" id="CHEBI:57540"/>
    </ligand>
</feature>
<evidence type="ECO:0000256" key="5">
    <source>
        <dbReference type="ARBA" id="ARBA00047925"/>
    </source>
</evidence>